<organism evidence="1 2">
    <name type="scientific">Thalassotalea piscium</name>
    <dbReference type="NCBI Taxonomy" id="1230533"/>
    <lineage>
        <taxon>Bacteria</taxon>
        <taxon>Pseudomonadati</taxon>
        <taxon>Pseudomonadota</taxon>
        <taxon>Gammaproteobacteria</taxon>
        <taxon>Alteromonadales</taxon>
        <taxon>Colwelliaceae</taxon>
        <taxon>Thalassotalea</taxon>
    </lineage>
</organism>
<sequence length="355" mass="39841">MTKHTNVKSTELINAVIKNCKTKNAKRGLKLLSKHADLSFICALPSLVFNAIKDRQFINKETNTLNILIHSSLKYDCVDHYRWMALIPFLIGDLSLRINVVATVDNVESDTQTQFRNVIDSMIAKELNHNFASELVVGSIEDTIEHYGSDYFNIVVNNIPSINDINNQSAIVTIGKLITLGVPYIIGDFTKVTLLNRYTSFQLAGITSSEQLKINPNGVSFTKNTSTKYSHAGHYLIMDEFVDNSPIDLEGIERLKSMEKPMVIRLEHGDPMLTLPTVVEHKIEIFQDVILNTETNIVEAIYQGDKYLVLMPNLPKIPILGAPKSLSDEACLAYWAVNCFALIVNEIENKKRLSA</sequence>
<protein>
    <submittedName>
        <fullName evidence="1">Uncharacterized protein</fullName>
    </submittedName>
</protein>
<evidence type="ECO:0000313" key="1">
    <source>
        <dbReference type="EMBL" id="MBB6543057.1"/>
    </source>
</evidence>
<accession>A0A7X0NGI8</accession>
<comment type="caution">
    <text evidence="1">The sequence shown here is derived from an EMBL/GenBank/DDBJ whole genome shotgun (WGS) entry which is preliminary data.</text>
</comment>
<reference evidence="1 2" key="1">
    <citation type="submission" date="2020-08" db="EMBL/GenBank/DDBJ databases">
        <title>Genomic Encyclopedia of Type Strains, Phase IV (KMG-IV): sequencing the most valuable type-strain genomes for metagenomic binning, comparative biology and taxonomic classification.</title>
        <authorList>
            <person name="Goeker M."/>
        </authorList>
    </citation>
    <scope>NUCLEOTIDE SEQUENCE [LARGE SCALE GENOMIC DNA]</scope>
    <source>
        <strain evidence="1 2">DSM 26287</strain>
    </source>
</reference>
<dbReference type="Proteomes" id="UP000537141">
    <property type="component" value="Unassembled WGS sequence"/>
</dbReference>
<proteinExistence type="predicted"/>
<dbReference type="AlphaFoldDB" id="A0A7X0NGI8"/>
<dbReference type="RefSeq" id="WP_184423866.1">
    <property type="nucleotide sequence ID" value="NZ_BAABLB010000049.1"/>
</dbReference>
<evidence type="ECO:0000313" key="2">
    <source>
        <dbReference type="Proteomes" id="UP000537141"/>
    </source>
</evidence>
<gene>
    <name evidence="1" type="ORF">HNQ55_001564</name>
</gene>
<name>A0A7X0NGI8_9GAMM</name>
<dbReference type="EMBL" id="JACHHU010000010">
    <property type="protein sequence ID" value="MBB6543057.1"/>
    <property type="molecule type" value="Genomic_DNA"/>
</dbReference>
<keyword evidence="2" id="KW-1185">Reference proteome</keyword>